<sequence>MHYTFIVNPNARSGLGYTVWSEIEAVLKARNISYDVYFTKYQRHASQIAQDIAADTERHTLIVLGGDGTVNEVINGIPDYEQITLGYIPIGSSNDFARYFHFPKDPLQTLEIILKPEKICSMNVGILKYPGRTRSFAVSTGIGFDAAICHEAVISKLKFFLNKLKLGRLTYVGIAFRQLMLASPGKMTVTLDQEKTLTFENALFATAMNHPFEGGGCKFCPKADPCDNLLDVIVVAGISKLKVLLLLPTAFSGFHVHFKGVYLYRCKEVSIDSEKALAVHTDGEPAFLQKHISAALTNKKIRIIAG</sequence>
<dbReference type="Pfam" id="PF19279">
    <property type="entry name" value="YegS_C"/>
    <property type="match status" value="1"/>
</dbReference>
<proteinExistence type="inferred from homology"/>
<keyword evidence="8" id="KW-1208">Phospholipid metabolism</keyword>
<evidence type="ECO:0000256" key="4">
    <source>
        <dbReference type="ARBA" id="ARBA00022741"/>
    </source>
</evidence>
<feature type="domain" description="DAGKc" evidence="9">
    <location>
        <begin position="1"/>
        <end position="131"/>
    </location>
</feature>
<evidence type="ECO:0000313" key="10">
    <source>
        <dbReference type="EMBL" id="MCU6685846.1"/>
    </source>
</evidence>
<dbReference type="EMBL" id="JAOQJU010000003">
    <property type="protein sequence ID" value="MCU6685846.1"/>
    <property type="molecule type" value="Genomic_DNA"/>
</dbReference>
<dbReference type="InterPro" id="IPR050187">
    <property type="entry name" value="Lipid_Phosphate_FormReg"/>
</dbReference>
<dbReference type="InterPro" id="IPR045540">
    <property type="entry name" value="YegS/DAGK_C"/>
</dbReference>
<accession>A0ABT2RKH9</accession>
<dbReference type="RefSeq" id="WP_158368660.1">
    <property type="nucleotide sequence ID" value="NZ_JAOQJU010000003.1"/>
</dbReference>
<dbReference type="Gene3D" id="3.40.50.10330">
    <property type="entry name" value="Probable inorganic polyphosphate/atp-NAD kinase, domain 1"/>
    <property type="match status" value="1"/>
</dbReference>
<evidence type="ECO:0000313" key="11">
    <source>
        <dbReference type="Proteomes" id="UP001652431"/>
    </source>
</evidence>
<name>A0ABT2RKH9_9FIRM</name>
<dbReference type="SUPFAM" id="SSF111331">
    <property type="entry name" value="NAD kinase/diacylglycerol kinase-like"/>
    <property type="match status" value="1"/>
</dbReference>
<comment type="similarity">
    <text evidence="2">Belongs to the diacylglycerol/lipid kinase family.</text>
</comment>
<dbReference type="Gene3D" id="2.60.200.40">
    <property type="match status" value="1"/>
</dbReference>
<keyword evidence="3" id="KW-0808">Transferase</keyword>
<comment type="cofactor">
    <cofactor evidence="1">
        <name>Mg(2+)</name>
        <dbReference type="ChEBI" id="CHEBI:18420"/>
    </cofactor>
</comment>
<dbReference type="GO" id="GO:0016301">
    <property type="term" value="F:kinase activity"/>
    <property type="evidence" value="ECO:0007669"/>
    <property type="project" value="UniProtKB-KW"/>
</dbReference>
<organism evidence="10 11">
    <name type="scientific">Dorea acetigenes</name>
    <dbReference type="NCBI Taxonomy" id="2981787"/>
    <lineage>
        <taxon>Bacteria</taxon>
        <taxon>Bacillati</taxon>
        <taxon>Bacillota</taxon>
        <taxon>Clostridia</taxon>
        <taxon>Lachnospirales</taxon>
        <taxon>Lachnospiraceae</taxon>
        <taxon>Dorea</taxon>
    </lineage>
</organism>
<gene>
    <name evidence="10" type="ORF">OCV99_04595</name>
</gene>
<keyword evidence="11" id="KW-1185">Reference proteome</keyword>
<evidence type="ECO:0000256" key="3">
    <source>
        <dbReference type="ARBA" id="ARBA00022679"/>
    </source>
</evidence>
<keyword evidence="5 10" id="KW-0418">Kinase</keyword>
<dbReference type="Pfam" id="PF00781">
    <property type="entry name" value="DAGK_cat"/>
    <property type="match status" value="1"/>
</dbReference>
<dbReference type="InterPro" id="IPR017438">
    <property type="entry name" value="ATP-NAD_kinase_N"/>
</dbReference>
<dbReference type="InterPro" id="IPR001206">
    <property type="entry name" value="Diacylglycerol_kinase_cat_dom"/>
</dbReference>
<dbReference type="Proteomes" id="UP001652431">
    <property type="component" value="Unassembled WGS sequence"/>
</dbReference>
<dbReference type="InterPro" id="IPR005218">
    <property type="entry name" value="Diacylglycerol/lipid_kinase"/>
</dbReference>
<dbReference type="PANTHER" id="PTHR12358">
    <property type="entry name" value="SPHINGOSINE KINASE"/>
    <property type="match status" value="1"/>
</dbReference>
<evidence type="ECO:0000256" key="5">
    <source>
        <dbReference type="ARBA" id="ARBA00022777"/>
    </source>
</evidence>
<protein>
    <submittedName>
        <fullName evidence="10">Diacylglycerol kinase family lipid kinase</fullName>
    </submittedName>
</protein>
<keyword evidence="6" id="KW-0067">ATP-binding</keyword>
<keyword evidence="4" id="KW-0547">Nucleotide-binding</keyword>
<dbReference type="PANTHER" id="PTHR12358:SF54">
    <property type="entry name" value="SPHINGOSINE KINASE RELATED PROTEIN"/>
    <property type="match status" value="1"/>
</dbReference>
<dbReference type="SMART" id="SM00046">
    <property type="entry name" value="DAGKc"/>
    <property type="match status" value="1"/>
</dbReference>
<keyword evidence="7" id="KW-0594">Phospholipid biosynthesis</keyword>
<evidence type="ECO:0000256" key="8">
    <source>
        <dbReference type="ARBA" id="ARBA00023264"/>
    </source>
</evidence>
<evidence type="ECO:0000259" key="9">
    <source>
        <dbReference type="PROSITE" id="PS50146"/>
    </source>
</evidence>
<evidence type="ECO:0000256" key="1">
    <source>
        <dbReference type="ARBA" id="ARBA00001946"/>
    </source>
</evidence>
<reference evidence="10 11" key="1">
    <citation type="journal article" date="2021" name="ISME Commun">
        <title>Automated analysis of genomic sequences facilitates high-throughput and comprehensive description of bacteria.</title>
        <authorList>
            <person name="Hitch T.C.A."/>
        </authorList>
    </citation>
    <scope>NUCLEOTIDE SEQUENCE [LARGE SCALE GENOMIC DNA]</scope>
    <source>
        <strain evidence="10 11">Sanger_03</strain>
    </source>
</reference>
<keyword evidence="7" id="KW-0444">Lipid biosynthesis</keyword>
<dbReference type="PROSITE" id="PS50146">
    <property type="entry name" value="DAGK"/>
    <property type="match status" value="1"/>
</dbReference>
<keyword evidence="7" id="KW-0443">Lipid metabolism</keyword>
<dbReference type="InterPro" id="IPR016064">
    <property type="entry name" value="NAD/diacylglycerol_kinase_sf"/>
</dbReference>
<evidence type="ECO:0000256" key="2">
    <source>
        <dbReference type="ARBA" id="ARBA00005983"/>
    </source>
</evidence>
<evidence type="ECO:0000256" key="7">
    <source>
        <dbReference type="ARBA" id="ARBA00023209"/>
    </source>
</evidence>
<evidence type="ECO:0000256" key="6">
    <source>
        <dbReference type="ARBA" id="ARBA00022840"/>
    </source>
</evidence>
<comment type="caution">
    <text evidence="10">The sequence shown here is derived from an EMBL/GenBank/DDBJ whole genome shotgun (WGS) entry which is preliminary data.</text>
</comment>
<dbReference type="NCBIfam" id="TIGR00147">
    <property type="entry name" value="YegS/Rv2252/BmrU family lipid kinase"/>
    <property type="match status" value="1"/>
</dbReference>